<dbReference type="InterPro" id="IPR027417">
    <property type="entry name" value="P-loop_NTPase"/>
</dbReference>
<dbReference type="Pfam" id="PF13671">
    <property type="entry name" value="AAA_33"/>
    <property type="match status" value="1"/>
</dbReference>
<gene>
    <name evidence="1" type="ORF">GCM10010531_29300</name>
</gene>
<name>A0ABP6PBM2_9ACTN</name>
<dbReference type="Gene3D" id="3.40.50.300">
    <property type="entry name" value="P-loop containing nucleotide triphosphate hydrolases"/>
    <property type="match status" value="1"/>
</dbReference>
<evidence type="ECO:0000313" key="1">
    <source>
        <dbReference type="EMBL" id="GAA3173861.1"/>
    </source>
</evidence>
<evidence type="ECO:0000313" key="2">
    <source>
        <dbReference type="Proteomes" id="UP001499924"/>
    </source>
</evidence>
<proteinExistence type="predicted"/>
<dbReference type="PANTHER" id="PTHR37807:SF3">
    <property type="entry name" value="OS07G0160300 PROTEIN"/>
    <property type="match status" value="1"/>
</dbReference>
<dbReference type="PANTHER" id="PTHR37807">
    <property type="entry name" value="OS07G0160300 PROTEIN"/>
    <property type="match status" value="1"/>
</dbReference>
<reference evidence="2" key="1">
    <citation type="journal article" date="2019" name="Int. J. Syst. Evol. Microbiol.">
        <title>The Global Catalogue of Microorganisms (GCM) 10K type strain sequencing project: providing services to taxonomists for standard genome sequencing and annotation.</title>
        <authorList>
            <consortium name="The Broad Institute Genomics Platform"/>
            <consortium name="The Broad Institute Genome Sequencing Center for Infectious Disease"/>
            <person name="Wu L."/>
            <person name="Ma J."/>
        </authorList>
    </citation>
    <scope>NUCLEOTIDE SEQUENCE [LARGE SCALE GENOMIC DNA]</scope>
    <source>
        <strain evidence="2">JCM 15614</strain>
    </source>
</reference>
<evidence type="ECO:0008006" key="3">
    <source>
        <dbReference type="Google" id="ProtNLM"/>
    </source>
</evidence>
<dbReference type="EMBL" id="BAAAVV010000006">
    <property type="protein sequence ID" value="GAA3173861.1"/>
    <property type="molecule type" value="Genomic_DNA"/>
</dbReference>
<dbReference type="SUPFAM" id="SSF52540">
    <property type="entry name" value="P-loop containing nucleoside triphosphate hydrolases"/>
    <property type="match status" value="1"/>
</dbReference>
<comment type="caution">
    <text evidence="1">The sequence shown here is derived from an EMBL/GenBank/DDBJ whole genome shotgun (WGS) entry which is preliminary data.</text>
</comment>
<organism evidence="1 2">
    <name type="scientific">Blastococcus jejuensis</name>
    <dbReference type="NCBI Taxonomy" id="351224"/>
    <lineage>
        <taxon>Bacteria</taxon>
        <taxon>Bacillati</taxon>
        <taxon>Actinomycetota</taxon>
        <taxon>Actinomycetes</taxon>
        <taxon>Geodermatophilales</taxon>
        <taxon>Geodermatophilaceae</taxon>
        <taxon>Blastococcus</taxon>
    </lineage>
</organism>
<dbReference type="Proteomes" id="UP001499924">
    <property type="component" value="Unassembled WGS sequence"/>
</dbReference>
<sequence>MGDGTTVCVRMPRSLPRGDDRMDGVLLLLGGLPGVGKTTLAREISRRTGAAHVRIDALEAGLVDLGLVAPGELGAAGYGLALSVADTLLSGGSDVVVDAVFPVAASREPWTALAARHGVPAVWVRLVCSDTDEHRRRVEQRTSDLPGLVYPDWVGVVAREVDDWTEPHVVVDTAAGDPLAAIERALS</sequence>
<accession>A0ABP6PBM2</accession>
<keyword evidence="2" id="KW-1185">Reference proteome</keyword>
<protein>
    <recommendedName>
        <fullName evidence="3">Kinase</fullName>
    </recommendedName>
</protein>